<comment type="caution">
    <text evidence="1">The sequence shown here is derived from an EMBL/GenBank/DDBJ whole genome shotgun (WGS) entry which is preliminary data.</text>
</comment>
<dbReference type="AlphaFoldDB" id="A0A4R0T137"/>
<sequence>MNNDGTISLIKTALAANCQISLTFTPKAFLGDADEEGPEAHDCTTQLPDHDGLWYDNTDNLWWISSDTAVCIREDGDWSMGDLEIAKHSIKSGSISMFAPFRPATVTTQGKES</sequence>
<evidence type="ECO:0000313" key="2">
    <source>
        <dbReference type="Proteomes" id="UP000293441"/>
    </source>
</evidence>
<protein>
    <submittedName>
        <fullName evidence="1">Uncharacterized protein</fullName>
    </submittedName>
</protein>
<name>A0A4R0T137_BIFLL</name>
<accession>A0A4R0T137</accession>
<reference evidence="1 2" key="1">
    <citation type="journal article" date="2018" name="Sci. Rep.">
        <title>Genomic diversity and distribution of Bifidobacterium longum subsp. longum across the human lifespan.</title>
        <authorList>
            <person name="Odamaki T."/>
            <person name="Bottacini F."/>
            <person name="Kato K."/>
            <person name="Mitsuyama E."/>
            <person name="Yoshida K."/>
            <person name="Horigome A."/>
            <person name="Xiao J.Z."/>
            <person name="van Sinderen D."/>
        </authorList>
    </citation>
    <scope>NUCLEOTIDE SEQUENCE [LARGE SCALE GENOMIC DNA]</scope>
    <source>
        <strain evidence="1 2">MCC10015</strain>
    </source>
</reference>
<organism evidence="1 2">
    <name type="scientific">Bifidobacterium longum subsp. longum</name>
    <dbReference type="NCBI Taxonomy" id="1679"/>
    <lineage>
        <taxon>Bacteria</taxon>
        <taxon>Bacillati</taxon>
        <taxon>Actinomycetota</taxon>
        <taxon>Actinomycetes</taxon>
        <taxon>Bifidobacteriales</taxon>
        <taxon>Bifidobacteriaceae</taxon>
        <taxon>Bifidobacterium</taxon>
    </lineage>
</organism>
<dbReference type="RefSeq" id="WP_131294640.1">
    <property type="nucleotide sequence ID" value="NZ_SHPX01000047.1"/>
</dbReference>
<dbReference type="Proteomes" id="UP000293441">
    <property type="component" value="Unassembled WGS sequence"/>
</dbReference>
<evidence type="ECO:0000313" key="1">
    <source>
        <dbReference type="EMBL" id="TCD95597.1"/>
    </source>
</evidence>
<dbReference type="EMBL" id="SHPX01000047">
    <property type="protein sequence ID" value="TCD95597.1"/>
    <property type="molecule type" value="Genomic_DNA"/>
</dbReference>
<gene>
    <name evidence="1" type="ORF">MCC10015_1956</name>
</gene>
<proteinExistence type="predicted"/>